<dbReference type="Gene3D" id="3.90.550.10">
    <property type="entry name" value="Spore Coat Polysaccharide Biosynthesis Protein SpsA, Chain A"/>
    <property type="match status" value="1"/>
</dbReference>
<dbReference type="GO" id="GO:0016740">
    <property type="term" value="F:transferase activity"/>
    <property type="evidence" value="ECO:0007669"/>
    <property type="project" value="UniProtKB-KW"/>
</dbReference>
<evidence type="ECO:0000313" key="2">
    <source>
        <dbReference type="EMBL" id="PIU75203.1"/>
    </source>
</evidence>
<dbReference type="NCBIfam" id="TIGR01208">
    <property type="entry name" value="rmlA_long"/>
    <property type="match status" value="1"/>
</dbReference>
<dbReference type="Pfam" id="PF00483">
    <property type="entry name" value="NTP_transferase"/>
    <property type="match status" value="1"/>
</dbReference>
<dbReference type="EMBL" id="PEVY01000044">
    <property type="protein sequence ID" value="PIU75203.1"/>
    <property type="molecule type" value="Genomic_DNA"/>
</dbReference>
<dbReference type="AlphaFoldDB" id="A0A2M7AXC3"/>
<evidence type="ECO:0000259" key="1">
    <source>
        <dbReference type="Pfam" id="PF00483"/>
    </source>
</evidence>
<dbReference type="CDD" id="cd04189">
    <property type="entry name" value="G1P_TT_long"/>
    <property type="match status" value="1"/>
</dbReference>
<comment type="caution">
    <text evidence="2">The sequence shown here is derived from an EMBL/GenBank/DDBJ whole genome shotgun (WGS) entry which is preliminary data.</text>
</comment>
<sequence length="361" mass="39746">MKALITAGGHGTRLRPLTYTHNKHLIPIANRPMICRAMDMVTEAGIRDVIINVNKGDTEIRGLVGDGKAWKARVQYIEQEAPLGLAHVVKIAQPYIGKDKFLYFLGDNILAGGVKKYVKEFLKKGSSCHLLLSRVPDPERFGVAEVKKGKIVRTVEKPKEYISNLAVTGVYLYDHHIFEAVKSVKPGAVLPGRQIAELDIPSAHQWLIDHGYKVTFSEVTGWWKDTGKPKDLLEGNQLILSEIQTKIETKDIEPNVLIQGKVRIGQGTKISGRSIIRGPLVIGENCIIKDSYIGPFTSIGNNAQITDGEIEHSIVFNDASINCSQRIVDSILGEGSIITSCHQTLPSGHQLFVGDNSMVEL</sequence>
<organism evidence="2 3">
    <name type="scientific">Candidatus Portnoybacteria bacterium CG06_land_8_20_14_3_00_39_12</name>
    <dbReference type="NCBI Taxonomy" id="1974809"/>
    <lineage>
        <taxon>Bacteria</taxon>
        <taxon>Candidatus Portnoyibacteriota</taxon>
    </lineage>
</organism>
<accession>A0A2M7AXC3</accession>
<dbReference type="Proteomes" id="UP000228775">
    <property type="component" value="Unassembled WGS sequence"/>
</dbReference>
<dbReference type="Gene3D" id="2.160.10.10">
    <property type="entry name" value="Hexapeptide repeat proteins"/>
    <property type="match status" value="1"/>
</dbReference>
<dbReference type="InterPro" id="IPR029044">
    <property type="entry name" value="Nucleotide-diphossugar_trans"/>
</dbReference>
<dbReference type="PANTHER" id="PTHR42883:SF2">
    <property type="entry name" value="THYMIDYLYLTRANSFERASE"/>
    <property type="match status" value="1"/>
</dbReference>
<dbReference type="InterPro" id="IPR005908">
    <property type="entry name" value="G1P_thy_trans_l"/>
</dbReference>
<evidence type="ECO:0000313" key="3">
    <source>
        <dbReference type="Proteomes" id="UP000228775"/>
    </source>
</evidence>
<gene>
    <name evidence="2" type="ORF">COS76_02050</name>
</gene>
<feature type="domain" description="Nucleotidyl transferase" evidence="1">
    <location>
        <begin position="2"/>
        <end position="240"/>
    </location>
</feature>
<dbReference type="SUPFAM" id="SSF53448">
    <property type="entry name" value="Nucleotide-diphospho-sugar transferases"/>
    <property type="match status" value="1"/>
</dbReference>
<name>A0A2M7AXC3_9BACT</name>
<proteinExistence type="predicted"/>
<reference evidence="3" key="1">
    <citation type="submission" date="2017-09" db="EMBL/GenBank/DDBJ databases">
        <title>Depth-based differentiation of microbial function through sediment-hosted aquifers and enrichment of novel symbionts in the deep terrestrial subsurface.</title>
        <authorList>
            <person name="Probst A.J."/>
            <person name="Ladd B."/>
            <person name="Jarett J.K."/>
            <person name="Geller-Mcgrath D.E."/>
            <person name="Sieber C.M.K."/>
            <person name="Emerson J.B."/>
            <person name="Anantharaman K."/>
            <person name="Thomas B.C."/>
            <person name="Malmstrom R."/>
            <person name="Stieglmeier M."/>
            <person name="Klingl A."/>
            <person name="Woyke T."/>
            <person name="Ryan C.M."/>
            <person name="Banfield J.F."/>
        </authorList>
    </citation>
    <scope>NUCLEOTIDE SEQUENCE [LARGE SCALE GENOMIC DNA]</scope>
</reference>
<protein>
    <submittedName>
        <fullName evidence="2">Glucose-1-phosphate thymidylyltransferase</fullName>
    </submittedName>
</protein>
<dbReference type="PANTHER" id="PTHR42883">
    <property type="entry name" value="GLUCOSE-1-PHOSPHATE THYMIDYLTRANSFERASE"/>
    <property type="match status" value="1"/>
</dbReference>
<keyword evidence="2" id="KW-0808">Transferase</keyword>
<dbReference type="InterPro" id="IPR005835">
    <property type="entry name" value="NTP_transferase_dom"/>
</dbReference>